<protein>
    <recommendedName>
        <fullName evidence="3">F-box domain-containing protein</fullName>
    </recommendedName>
</protein>
<evidence type="ECO:0008006" key="3">
    <source>
        <dbReference type="Google" id="ProtNLM"/>
    </source>
</evidence>
<dbReference type="EMBL" id="JASBNA010000006">
    <property type="protein sequence ID" value="KAK7690709.1"/>
    <property type="molecule type" value="Genomic_DNA"/>
</dbReference>
<sequence>MDPLFTRNNNLPYILATNVWHGDQSVGHVNILGLGRRSSIVTSIGCPDSEIVTPRLPQELIDQIIDELSTDLTELKTCSLVASAWAHRCRPYLFRTVSLFPCRYTVTEDRYSSRNLAPYVRRLRVFCGDRDEDELPVPRDNELTVSLLSCFPNVSQLEMHNMRWDNLRPEVRQYFLTGMKTITAMSMWDVKFHSFDDLLRLIHAFPYLNTLHLRQVQWDVDAEWTFSSDHVMQVGSRGIPELRELMVYEAPSSSWFLSSLFHGHDTTCKRELRRIGLDWGDGQDDDLSILSNLVRASNSLHTFELDLSWHAPLVPLDLSHNPHLRGIWLDGLLLDSPSSPTSLKKTWLPSLISSIVSPHVIQIVFYIFLGDTDGIRLLDLERIDWTLSGPRFAELQNLGFIVTILPHPAWGLPSRAEVQGIIKKRMPIANARDILRFQTEDLLRTV</sequence>
<dbReference type="Proteomes" id="UP001385951">
    <property type="component" value="Unassembled WGS sequence"/>
</dbReference>
<dbReference type="AlphaFoldDB" id="A0AAW0GHS1"/>
<comment type="caution">
    <text evidence="1">The sequence shown here is derived from an EMBL/GenBank/DDBJ whole genome shotgun (WGS) entry which is preliminary data.</text>
</comment>
<accession>A0AAW0GHS1</accession>
<evidence type="ECO:0000313" key="1">
    <source>
        <dbReference type="EMBL" id="KAK7690709.1"/>
    </source>
</evidence>
<organism evidence="1 2">
    <name type="scientific">Cerrena zonata</name>
    <dbReference type="NCBI Taxonomy" id="2478898"/>
    <lineage>
        <taxon>Eukaryota</taxon>
        <taxon>Fungi</taxon>
        <taxon>Dikarya</taxon>
        <taxon>Basidiomycota</taxon>
        <taxon>Agaricomycotina</taxon>
        <taxon>Agaricomycetes</taxon>
        <taxon>Polyporales</taxon>
        <taxon>Cerrenaceae</taxon>
        <taxon>Cerrena</taxon>
    </lineage>
</organism>
<evidence type="ECO:0000313" key="2">
    <source>
        <dbReference type="Proteomes" id="UP001385951"/>
    </source>
</evidence>
<proteinExistence type="predicted"/>
<keyword evidence="2" id="KW-1185">Reference proteome</keyword>
<gene>
    <name evidence="1" type="ORF">QCA50_005808</name>
</gene>
<reference evidence="1 2" key="1">
    <citation type="submission" date="2022-09" db="EMBL/GenBank/DDBJ databases">
        <authorList>
            <person name="Palmer J.M."/>
        </authorList>
    </citation>
    <scope>NUCLEOTIDE SEQUENCE [LARGE SCALE GENOMIC DNA]</scope>
    <source>
        <strain evidence="1 2">DSM 7382</strain>
    </source>
</reference>
<name>A0AAW0GHS1_9APHY</name>
<dbReference type="SUPFAM" id="SSF52047">
    <property type="entry name" value="RNI-like"/>
    <property type="match status" value="1"/>
</dbReference>